<dbReference type="AlphaFoldDB" id="A0A1X7APU8"/>
<dbReference type="Proteomes" id="UP000196573">
    <property type="component" value="Unassembled WGS sequence"/>
</dbReference>
<sequence>MSLGLIGASLADYYEIRITLDGKNGSFYNKNYSHAIYTQAGNTVSKPLEESKPISPQDAFDKIIEQVIIQFIKDMQSQGVFI</sequence>
<proteinExistence type="predicted"/>
<accession>A0A1X7APU8</accession>
<reference evidence="1 2" key="1">
    <citation type="submission" date="2017-03" db="EMBL/GenBank/DDBJ databases">
        <authorList>
            <person name="Afonso C.L."/>
            <person name="Miller P.J."/>
            <person name="Scott M.A."/>
            <person name="Spackman E."/>
            <person name="Goraichik I."/>
            <person name="Dimitrov K.M."/>
            <person name="Suarez D.L."/>
            <person name="Swayne D.E."/>
        </authorList>
    </citation>
    <scope>NUCLEOTIDE SEQUENCE [LARGE SCALE GENOMIC DNA]</scope>
    <source>
        <strain evidence="1">SB41UT1</strain>
    </source>
</reference>
<evidence type="ECO:0000313" key="1">
    <source>
        <dbReference type="EMBL" id="SMA50142.1"/>
    </source>
</evidence>
<dbReference type="EMBL" id="FWPT01000010">
    <property type="protein sequence ID" value="SMA50142.1"/>
    <property type="molecule type" value="Genomic_DNA"/>
</dbReference>
<evidence type="ECO:0000313" key="2">
    <source>
        <dbReference type="Proteomes" id="UP000196573"/>
    </source>
</evidence>
<name>A0A1X7APU8_9GAMM</name>
<dbReference type="RefSeq" id="WP_087112575.1">
    <property type="nucleotide sequence ID" value="NZ_CBCSCN010000005.1"/>
</dbReference>
<protein>
    <submittedName>
        <fullName evidence="1">Uncharacterized protein</fullName>
    </submittedName>
</protein>
<organism evidence="1 2">
    <name type="scientific">Parendozoicomonas haliclonae</name>
    <dbReference type="NCBI Taxonomy" id="1960125"/>
    <lineage>
        <taxon>Bacteria</taxon>
        <taxon>Pseudomonadati</taxon>
        <taxon>Pseudomonadota</taxon>
        <taxon>Gammaproteobacteria</taxon>
        <taxon>Oceanospirillales</taxon>
        <taxon>Endozoicomonadaceae</taxon>
        <taxon>Parendozoicomonas</taxon>
    </lineage>
</organism>
<keyword evidence="2" id="KW-1185">Reference proteome</keyword>
<gene>
    <name evidence="1" type="ORF">EHSB41UT_03933</name>
</gene>